<dbReference type="GO" id="GO:0006886">
    <property type="term" value="P:intracellular protein transport"/>
    <property type="evidence" value="ECO:0000318"/>
    <property type="project" value="GO_Central"/>
</dbReference>
<evidence type="ECO:0000256" key="1">
    <source>
        <dbReference type="ARBA" id="ARBA00009884"/>
    </source>
</evidence>
<dbReference type="HOGENOM" id="CLU_027230_1_0_1"/>
<dbReference type="PANTHER" id="PTHR11679">
    <property type="entry name" value="VESICLE PROTEIN SORTING-ASSOCIATED"/>
    <property type="match status" value="1"/>
</dbReference>
<dbReference type="GO" id="GO:0016192">
    <property type="term" value="P:vesicle-mediated transport"/>
    <property type="evidence" value="ECO:0000318"/>
    <property type="project" value="GO_Central"/>
</dbReference>
<dbReference type="RefSeq" id="XP_002109273.1">
    <property type="nucleotide sequence ID" value="XM_002109237.1"/>
</dbReference>
<protein>
    <recommendedName>
        <fullName evidence="4">Sec1 family domain-containing protein 2</fullName>
    </recommendedName>
</protein>
<name>B3RNE7_TRIAD</name>
<dbReference type="AlphaFoldDB" id="B3RNE7"/>
<keyword evidence="3" id="KW-1185">Reference proteome</keyword>
<organism evidence="2 3">
    <name type="scientific">Trichoplax adhaerens</name>
    <name type="common">Trichoplax reptans</name>
    <dbReference type="NCBI Taxonomy" id="10228"/>
    <lineage>
        <taxon>Eukaryota</taxon>
        <taxon>Metazoa</taxon>
        <taxon>Placozoa</taxon>
        <taxon>Uniplacotomia</taxon>
        <taxon>Trichoplacea</taxon>
        <taxon>Trichoplacidae</taxon>
        <taxon>Trichoplax</taxon>
    </lineage>
</organism>
<proteinExistence type="inferred from homology"/>
<comment type="similarity">
    <text evidence="1">Belongs to the STXBP/unc-18/SEC1 family.</text>
</comment>
<dbReference type="GeneID" id="6751059"/>
<dbReference type="eggNOG" id="ENOG502QQIB">
    <property type="taxonomic scope" value="Eukaryota"/>
</dbReference>
<dbReference type="Proteomes" id="UP000009022">
    <property type="component" value="Unassembled WGS sequence"/>
</dbReference>
<reference evidence="2 3" key="1">
    <citation type="journal article" date="2008" name="Nature">
        <title>The Trichoplax genome and the nature of placozoans.</title>
        <authorList>
            <person name="Srivastava M."/>
            <person name="Begovic E."/>
            <person name="Chapman J."/>
            <person name="Putnam N.H."/>
            <person name="Hellsten U."/>
            <person name="Kawashima T."/>
            <person name="Kuo A."/>
            <person name="Mitros T."/>
            <person name="Salamov A."/>
            <person name="Carpenter M.L."/>
            <person name="Signorovitch A.Y."/>
            <person name="Moreno M.A."/>
            <person name="Kamm K."/>
            <person name="Grimwood J."/>
            <person name="Schmutz J."/>
            <person name="Shapiro H."/>
            <person name="Grigoriev I.V."/>
            <person name="Buss L.W."/>
            <person name="Schierwater B."/>
            <person name="Dellaporta S.L."/>
            <person name="Rokhsar D.S."/>
        </authorList>
    </citation>
    <scope>NUCLEOTIDE SEQUENCE [LARGE SCALE GENOMIC DNA]</scope>
    <source>
        <strain evidence="2 3">Grell-BS-1999</strain>
    </source>
</reference>
<dbReference type="InterPro" id="IPR036045">
    <property type="entry name" value="Sec1-like_sf"/>
</dbReference>
<dbReference type="PhylomeDB" id="B3RNE7"/>
<dbReference type="KEGG" id="tad:TRIADDRAFT_53138"/>
<dbReference type="SUPFAM" id="SSF56815">
    <property type="entry name" value="Sec1/munc18-like (SM) proteins"/>
    <property type="match status" value="1"/>
</dbReference>
<dbReference type="InterPro" id="IPR027482">
    <property type="entry name" value="Sec1-like_dom2"/>
</dbReference>
<dbReference type="InParanoid" id="B3RNE7"/>
<evidence type="ECO:0008006" key="4">
    <source>
        <dbReference type="Google" id="ProtNLM"/>
    </source>
</evidence>
<dbReference type="Pfam" id="PF00995">
    <property type="entry name" value="Sec1"/>
    <property type="match status" value="1"/>
</dbReference>
<dbReference type="FunCoup" id="B3RNE7">
    <property type="interactions" value="1236"/>
</dbReference>
<dbReference type="Gene3D" id="3.40.50.1910">
    <property type="match status" value="1"/>
</dbReference>
<evidence type="ECO:0000313" key="2">
    <source>
        <dbReference type="EMBL" id="EDV27439.1"/>
    </source>
</evidence>
<dbReference type="OMA" id="FHEYESL"/>
<dbReference type="OrthoDB" id="549905at2759"/>
<dbReference type="EMBL" id="DS985242">
    <property type="protein sequence ID" value="EDV27439.1"/>
    <property type="molecule type" value="Genomic_DNA"/>
</dbReference>
<dbReference type="InterPro" id="IPR001619">
    <property type="entry name" value="Sec1-like"/>
</dbReference>
<evidence type="ECO:0000313" key="3">
    <source>
        <dbReference type="Proteomes" id="UP000009022"/>
    </source>
</evidence>
<accession>B3RNE7</accession>
<gene>
    <name evidence="2" type="ORF">TRIADDRAFT_53138</name>
</gene>
<dbReference type="STRING" id="10228.B3RNE7"/>
<dbReference type="CTD" id="6751059"/>
<sequence length="628" mass="70706">MDNLAVEYFHWSGHVKEILMRGNVRAIKDLDMNSIDPQANKAIFCICETLTGTNMDKVRQIVESHNFNRILVYCSVPEYLYNESGEDEGIFAFLAEELERRMGKPMAMAEIIFLPMFHTYIFSDFFITPTFSTFFPLLPTDAKRLNEFYNSQGDKRNIQSLSDITLTLLPPPLQERIKVFAALLDGMFDEMSIAEDCYCVGATSRFVATELANLQSQRSKKKIAKQKASIILVDRTLDVATSVNHTCETLGNKIFGLLPTLPGHHSDVAVEMSCLCAHDSFNAVPGCLAHVDSPIGKTLLQSFLTKRSKESIMEVSRALVSAISDERLPLEISPKAGQITSEKLLNLVKLFKDNSVAYSKYADLLQYAIAVTNATSIEKNKSWEKLLGIEKMLALRLSDTSDRSEAMSILKDLVELNVKKLKRGISVEDILLLILFSCSLVGEEFCLKYSELESLVFKVAFADENPHESIQLFGEDVSIESFKSYMKTFHNNVLGLSEARSQLRQFRDLLKVGGQQNLNYQSINKQILNAIFDPKKVELIDVENKSSGLRDFIKSGFSLFMNVSKPRPNDHPLLFLFVIGGITCDELKSLNELVTSQYPNIKVIIGSTRLLKPDDICIQILKEDNLFI</sequence>